<keyword evidence="2 7" id="KW-0349">Heme</keyword>
<name>A0A917PD06_9ACTN</name>
<dbReference type="PANTHER" id="PTHR46696:SF1">
    <property type="entry name" value="CYTOCHROME P450 YJIB-RELATED"/>
    <property type="match status" value="1"/>
</dbReference>
<evidence type="ECO:0000313" key="8">
    <source>
        <dbReference type="EMBL" id="GGJ71234.1"/>
    </source>
</evidence>
<dbReference type="Pfam" id="PF00067">
    <property type="entry name" value="p450"/>
    <property type="match status" value="1"/>
</dbReference>
<comment type="caution">
    <text evidence="8">The sequence shown here is derived from an EMBL/GenBank/DDBJ whole genome shotgun (WGS) entry which is preliminary data.</text>
</comment>
<dbReference type="GO" id="GO:0016705">
    <property type="term" value="F:oxidoreductase activity, acting on paired donors, with incorporation or reduction of molecular oxygen"/>
    <property type="evidence" value="ECO:0007669"/>
    <property type="project" value="InterPro"/>
</dbReference>
<evidence type="ECO:0000256" key="3">
    <source>
        <dbReference type="ARBA" id="ARBA00022723"/>
    </source>
</evidence>
<evidence type="ECO:0000256" key="5">
    <source>
        <dbReference type="ARBA" id="ARBA00023004"/>
    </source>
</evidence>
<keyword evidence="5 7" id="KW-0408">Iron</keyword>
<keyword evidence="4 7" id="KW-0560">Oxidoreductase</keyword>
<dbReference type="Gene3D" id="1.10.630.10">
    <property type="entry name" value="Cytochrome P450"/>
    <property type="match status" value="1"/>
</dbReference>
<keyword evidence="3 7" id="KW-0479">Metal-binding</keyword>
<dbReference type="AlphaFoldDB" id="A0A917PD06"/>
<dbReference type="GO" id="GO:0020037">
    <property type="term" value="F:heme binding"/>
    <property type="evidence" value="ECO:0007669"/>
    <property type="project" value="InterPro"/>
</dbReference>
<sequence length="415" mass="45882">MTQFSPLTEIIELDDHFMQAPHTVYAGLNEKGPLHQVKIPPGVPVCGGLTVWLVTGYEEVRSALSDPRLSTDLRKTEELFAQNQPDATKRGGFSSTIANHMLHNDPPNHTRLRKLVNKAFTSRAVERLAPQIEKVSHELLDALPDDETVDLLDLFAFPLTFRIICALLGVPEEDQEDFKEWSKQLISGGSAEIAAAASATMHDYLTQLVARKRREPAADVLSALVEARDADDRLEENELISMAFLLIIGAHETTANTVANGTLHLMTNLDQWNALLADRSLLPGAIEEFLRLESPLKHATFRCVTEPVQIGDVELPVGAFVLISLAAANRHANRFEGDTQQLDISRPAKGHIAFGHGIHYCLGAPLARLETQIAFNALLDRYPEMRLAAAPADLRWRTSTLIRGLYTLPIRLIPA</sequence>
<dbReference type="InterPro" id="IPR002397">
    <property type="entry name" value="Cyt_P450_B"/>
</dbReference>
<dbReference type="CDD" id="cd11029">
    <property type="entry name" value="CYP107-like"/>
    <property type="match status" value="1"/>
</dbReference>
<evidence type="ECO:0000256" key="7">
    <source>
        <dbReference type="RuleBase" id="RU000461"/>
    </source>
</evidence>
<organism evidence="8 9">
    <name type="scientific">Streptomyces lacrimifluminis</name>
    <dbReference type="NCBI Taxonomy" id="1500077"/>
    <lineage>
        <taxon>Bacteria</taxon>
        <taxon>Bacillati</taxon>
        <taxon>Actinomycetota</taxon>
        <taxon>Actinomycetes</taxon>
        <taxon>Kitasatosporales</taxon>
        <taxon>Streptomycetaceae</taxon>
        <taxon>Streptomyces</taxon>
    </lineage>
</organism>
<dbReference type="FunFam" id="1.10.630.10:FF:000018">
    <property type="entry name" value="Cytochrome P450 monooxygenase"/>
    <property type="match status" value="1"/>
</dbReference>
<evidence type="ECO:0000256" key="4">
    <source>
        <dbReference type="ARBA" id="ARBA00023002"/>
    </source>
</evidence>
<dbReference type="PRINTS" id="PR00359">
    <property type="entry name" value="BP450"/>
</dbReference>
<reference evidence="8" key="1">
    <citation type="journal article" date="2014" name="Int. J. Syst. Evol. Microbiol.">
        <title>Complete genome sequence of Corynebacterium casei LMG S-19264T (=DSM 44701T), isolated from a smear-ripened cheese.</title>
        <authorList>
            <consortium name="US DOE Joint Genome Institute (JGI-PGF)"/>
            <person name="Walter F."/>
            <person name="Albersmeier A."/>
            <person name="Kalinowski J."/>
            <person name="Ruckert C."/>
        </authorList>
    </citation>
    <scope>NUCLEOTIDE SEQUENCE</scope>
    <source>
        <strain evidence="8">CGMCC 4.7272</strain>
    </source>
</reference>
<comment type="similarity">
    <text evidence="1 7">Belongs to the cytochrome P450 family.</text>
</comment>
<dbReference type="PROSITE" id="PS00086">
    <property type="entry name" value="CYTOCHROME_P450"/>
    <property type="match status" value="1"/>
</dbReference>
<evidence type="ECO:0000256" key="2">
    <source>
        <dbReference type="ARBA" id="ARBA00022617"/>
    </source>
</evidence>
<dbReference type="InterPro" id="IPR017972">
    <property type="entry name" value="Cyt_P450_CS"/>
</dbReference>
<protein>
    <submittedName>
        <fullName evidence="8">Cytochrome P450</fullName>
    </submittedName>
</protein>
<dbReference type="InterPro" id="IPR001128">
    <property type="entry name" value="Cyt_P450"/>
</dbReference>
<proteinExistence type="inferred from homology"/>
<reference evidence="8" key="2">
    <citation type="submission" date="2020-09" db="EMBL/GenBank/DDBJ databases">
        <authorList>
            <person name="Sun Q."/>
            <person name="Zhou Y."/>
        </authorList>
    </citation>
    <scope>NUCLEOTIDE SEQUENCE</scope>
    <source>
        <strain evidence="8">CGMCC 4.7272</strain>
    </source>
</reference>
<evidence type="ECO:0000256" key="6">
    <source>
        <dbReference type="ARBA" id="ARBA00023033"/>
    </source>
</evidence>
<dbReference type="InterPro" id="IPR036396">
    <property type="entry name" value="Cyt_P450_sf"/>
</dbReference>
<dbReference type="GO" id="GO:0005506">
    <property type="term" value="F:iron ion binding"/>
    <property type="evidence" value="ECO:0007669"/>
    <property type="project" value="InterPro"/>
</dbReference>
<gene>
    <name evidence="8" type="ORF">GCM10012282_80100</name>
</gene>
<dbReference type="GO" id="GO:0004497">
    <property type="term" value="F:monooxygenase activity"/>
    <property type="evidence" value="ECO:0007669"/>
    <property type="project" value="UniProtKB-KW"/>
</dbReference>
<evidence type="ECO:0000256" key="1">
    <source>
        <dbReference type="ARBA" id="ARBA00010617"/>
    </source>
</evidence>
<dbReference type="Proteomes" id="UP000625682">
    <property type="component" value="Unassembled WGS sequence"/>
</dbReference>
<keyword evidence="6 7" id="KW-0503">Monooxygenase</keyword>
<keyword evidence="9" id="KW-1185">Reference proteome</keyword>
<dbReference type="RefSeq" id="WP_189152308.1">
    <property type="nucleotide sequence ID" value="NZ_BAABER010000068.1"/>
</dbReference>
<accession>A0A917PD06</accession>
<dbReference type="SUPFAM" id="SSF48264">
    <property type="entry name" value="Cytochrome P450"/>
    <property type="match status" value="1"/>
</dbReference>
<evidence type="ECO:0000313" key="9">
    <source>
        <dbReference type="Proteomes" id="UP000625682"/>
    </source>
</evidence>
<dbReference type="EMBL" id="BMMU01000067">
    <property type="protein sequence ID" value="GGJ71234.1"/>
    <property type="molecule type" value="Genomic_DNA"/>
</dbReference>
<dbReference type="PANTHER" id="PTHR46696">
    <property type="entry name" value="P450, PUTATIVE (EUROFUNG)-RELATED"/>
    <property type="match status" value="1"/>
</dbReference>